<protein>
    <recommendedName>
        <fullName evidence="4">DUF4293 family protein</fullName>
    </recommendedName>
</protein>
<feature type="transmembrane region" description="Helical" evidence="1">
    <location>
        <begin position="79"/>
        <end position="98"/>
    </location>
</feature>
<evidence type="ECO:0000256" key="1">
    <source>
        <dbReference type="SAM" id="Phobius"/>
    </source>
</evidence>
<keyword evidence="1" id="KW-0812">Transmembrane</keyword>
<keyword evidence="3" id="KW-1185">Reference proteome</keyword>
<name>A0ABS3EUH9_9FLAO</name>
<comment type="caution">
    <text evidence="2">The sequence shown here is derived from an EMBL/GenBank/DDBJ whole genome shotgun (WGS) entry which is preliminary data.</text>
</comment>
<feature type="transmembrane region" description="Helical" evidence="1">
    <location>
        <begin position="104"/>
        <end position="123"/>
    </location>
</feature>
<organism evidence="2 3">
    <name type="scientific">[Muricauda] lutisoli</name>
    <dbReference type="NCBI Taxonomy" id="2816035"/>
    <lineage>
        <taxon>Bacteria</taxon>
        <taxon>Pseudomonadati</taxon>
        <taxon>Bacteroidota</taxon>
        <taxon>Flavobacteriia</taxon>
        <taxon>Flavobacteriales</taxon>
        <taxon>Flavobacteriaceae</taxon>
        <taxon>Allomuricauda</taxon>
    </lineage>
</organism>
<evidence type="ECO:0008006" key="4">
    <source>
        <dbReference type="Google" id="ProtNLM"/>
    </source>
</evidence>
<evidence type="ECO:0000313" key="2">
    <source>
        <dbReference type="EMBL" id="MBO0329900.1"/>
    </source>
</evidence>
<sequence length="127" mass="14198">MKIAGRLLLMLLSLLVVFHVLVLLDVLPYDQTWGGSIEDKSQVIAYEGFAIVLTLVFILMVSIKLDYLKIKRLQKVADMAIWIMVGFFAISLIGNLMAKGAMERTIFIPLSIVLALLSFVLAVSKRK</sequence>
<dbReference type="RefSeq" id="WP_207070349.1">
    <property type="nucleotide sequence ID" value="NZ_JAFLND010000001.1"/>
</dbReference>
<keyword evidence="1" id="KW-1133">Transmembrane helix</keyword>
<dbReference type="Proteomes" id="UP000664163">
    <property type="component" value="Unassembled WGS sequence"/>
</dbReference>
<accession>A0ABS3EUH9</accession>
<dbReference type="EMBL" id="JAFLND010000001">
    <property type="protein sequence ID" value="MBO0329900.1"/>
    <property type="molecule type" value="Genomic_DNA"/>
</dbReference>
<feature type="transmembrane region" description="Helical" evidence="1">
    <location>
        <begin position="48"/>
        <end position="67"/>
    </location>
</feature>
<evidence type="ECO:0000313" key="3">
    <source>
        <dbReference type="Proteomes" id="UP000664163"/>
    </source>
</evidence>
<reference evidence="2 3" key="1">
    <citation type="submission" date="2021-03" db="EMBL/GenBank/DDBJ databases">
        <title>Muricauda sp. CAU 1631 isolated from Incheon.</title>
        <authorList>
            <person name="Kim W."/>
        </authorList>
    </citation>
    <scope>NUCLEOTIDE SEQUENCE [LARGE SCALE GENOMIC DNA]</scope>
    <source>
        <strain evidence="2 3">CAU 1631</strain>
    </source>
</reference>
<keyword evidence="1" id="KW-0472">Membrane</keyword>
<proteinExistence type="predicted"/>
<gene>
    <name evidence="2" type="ORF">J0X13_05030</name>
</gene>